<evidence type="ECO:0000256" key="3">
    <source>
        <dbReference type="ARBA" id="ARBA00022679"/>
    </source>
</evidence>
<comment type="catalytic activity">
    <reaction evidence="5">
        <text>guanosine(9) in tRNA + S-adenosyl-L-methionine = N(1)-methylguanosine(9) in tRNA + S-adenosyl-L-homocysteine + H(+)</text>
        <dbReference type="Rhea" id="RHEA:43156"/>
        <dbReference type="Rhea" id="RHEA-COMP:10367"/>
        <dbReference type="Rhea" id="RHEA-COMP:10368"/>
        <dbReference type="ChEBI" id="CHEBI:15378"/>
        <dbReference type="ChEBI" id="CHEBI:57856"/>
        <dbReference type="ChEBI" id="CHEBI:59789"/>
        <dbReference type="ChEBI" id="CHEBI:73542"/>
        <dbReference type="ChEBI" id="CHEBI:74269"/>
        <dbReference type="EC" id="2.1.1.221"/>
    </reaction>
</comment>
<evidence type="ECO:0000259" key="7">
    <source>
        <dbReference type="PROSITE" id="PS51675"/>
    </source>
</evidence>
<keyword evidence="9" id="KW-1185">Reference proteome</keyword>
<reference evidence="8 9" key="2">
    <citation type="submission" date="2018-11" db="EMBL/GenBank/DDBJ databases">
        <authorList>
            <consortium name="Pathogen Informatics"/>
        </authorList>
    </citation>
    <scope>NUCLEOTIDE SEQUENCE [LARGE SCALE GENOMIC DNA]</scope>
    <source>
        <strain evidence="8 9">MHpl1</strain>
    </source>
</reference>
<dbReference type="Gene3D" id="3.40.1280.30">
    <property type="match status" value="1"/>
</dbReference>
<dbReference type="GO" id="GO:0008168">
    <property type="term" value="F:methyltransferase activity"/>
    <property type="evidence" value="ECO:0007669"/>
    <property type="project" value="UniProtKB-KW"/>
</dbReference>
<keyword evidence="3" id="KW-0808">Transferase</keyword>
<dbReference type="OrthoDB" id="278300at2759"/>
<dbReference type="GO" id="GO:0000049">
    <property type="term" value="F:tRNA binding"/>
    <property type="evidence" value="ECO:0007669"/>
    <property type="project" value="TreeGrafter"/>
</dbReference>
<reference evidence="10" key="1">
    <citation type="submission" date="2017-02" db="UniProtKB">
        <authorList>
            <consortium name="WormBaseParasite"/>
        </authorList>
    </citation>
    <scope>IDENTIFICATION</scope>
</reference>
<evidence type="ECO:0000256" key="2">
    <source>
        <dbReference type="ARBA" id="ARBA00022603"/>
    </source>
</evidence>
<evidence type="ECO:0000256" key="6">
    <source>
        <dbReference type="SAM" id="MobiDB-lite"/>
    </source>
</evidence>
<dbReference type="PROSITE" id="PS51675">
    <property type="entry name" value="SAM_MT_TRM10"/>
    <property type="match status" value="1"/>
</dbReference>
<dbReference type="InterPro" id="IPR028564">
    <property type="entry name" value="MT_TRM10-typ"/>
</dbReference>
<evidence type="ECO:0000313" key="10">
    <source>
        <dbReference type="WBParaSite" id="HPLM_0000138901-mRNA-1"/>
    </source>
</evidence>
<dbReference type="GO" id="GO:0005654">
    <property type="term" value="C:nucleoplasm"/>
    <property type="evidence" value="ECO:0007669"/>
    <property type="project" value="TreeGrafter"/>
</dbReference>
<dbReference type="PANTHER" id="PTHR13563:SF13">
    <property type="entry name" value="TRNA METHYLTRANSFERASE 10 HOMOLOG A"/>
    <property type="match status" value="1"/>
</dbReference>
<dbReference type="GO" id="GO:0002939">
    <property type="term" value="P:tRNA N1-guanine methylation"/>
    <property type="evidence" value="ECO:0007669"/>
    <property type="project" value="TreeGrafter"/>
</dbReference>
<dbReference type="STRING" id="6290.A0A0N4VVR9"/>
<feature type="region of interest" description="Disordered" evidence="6">
    <location>
        <begin position="1"/>
        <end position="50"/>
    </location>
</feature>
<evidence type="ECO:0000256" key="5">
    <source>
        <dbReference type="ARBA" id="ARBA00048434"/>
    </source>
</evidence>
<feature type="compositionally biased region" description="Basic and acidic residues" evidence="6">
    <location>
        <begin position="7"/>
        <end position="19"/>
    </location>
</feature>
<dbReference type="InterPro" id="IPR038459">
    <property type="entry name" value="MT_TRM10-typ_sf"/>
</dbReference>
<organism evidence="10">
    <name type="scientific">Haemonchus placei</name>
    <name type="common">Barber's pole worm</name>
    <dbReference type="NCBI Taxonomy" id="6290"/>
    <lineage>
        <taxon>Eukaryota</taxon>
        <taxon>Metazoa</taxon>
        <taxon>Ecdysozoa</taxon>
        <taxon>Nematoda</taxon>
        <taxon>Chromadorea</taxon>
        <taxon>Rhabditida</taxon>
        <taxon>Rhabditina</taxon>
        <taxon>Rhabditomorpha</taxon>
        <taxon>Strongyloidea</taxon>
        <taxon>Trichostrongylidae</taxon>
        <taxon>Haemonchus</taxon>
    </lineage>
</organism>
<accession>A0A0N4VVR9</accession>
<dbReference type="AlphaFoldDB" id="A0A0N4VVR9"/>
<evidence type="ECO:0000313" key="9">
    <source>
        <dbReference type="Proteomes" id="UP000268014"/>
    </source>
</evidence>
<dbReference type="EMBL" id="UZAF01001796">
    <property type="protein sequence ID" value="VDO09266.1"/>
    <property type="molecule type" value="Genomic_DNA"/>
</dbReference>
<sequence>MSNEGTSSDKEVLPDRNGAEETNEDLVVNDSENARETSANGTGLSKSALKKLKNREKWLEHRKRKRLEEKQRRKEKRVALKEAGLGEALKRFRGKSMEQSACKIRVAIDMSFDNFMSEKDCRRAVQQLNWSYSANRRLPEPLQFYITSFEGTSRKVSSSFCRPPNCVLNHGTSFKEKPACVVQQSVQCMNIFSIYQGSEVKLTLTVPKSSIMISSIAWKAWRV</sequence>
<proteinExistence type="predicted"/>
<dbReference type="PANTHER" id="PTHR13563">
    <property type="entry name" value="TRNA (GUANINE-9-) METHYLTRANSFERASE"/>
    <property type="match status" value="1"/>
</dbReference>
<dbReference type="WBParaSite" id="HPLM_0000138901-mRNA-1">
    <property type="protein sequence ID" value="HPLM_0000138901-mRNA-1"/>
    <property type="gene ID" value="HPLM_0000138901"/>
</dbReference>
<keyword evidence="4" id="KW-0949">S-adenosyl-L-methionine</keyword>
<name>A0A0N4VVR9_HAEPC</name>
<dbReference type="EC" id="2.1.1.221" evidence="1"/>
<feature type="compositionally biased region" description="Polar residues" evidence="6">
    <location>
        <begin position="36"/>
        <end position="45"/>
    </location>
</feature>
<evidence type="ECO:0000256" key="4">
    <source>
        <dbReference type="ARBA" id="ARBA00022691"/>
    </source>
</evidence>
<evidence type="ECO:0000313" key="8">
    <source>
        <dbReference type="EMBL" id="VDO09266.1"/>
    </source>
</evidence>
<protein>
    <recommendedName>
        <fullName evidence="1">tRNA (guanine(9)-N(1))-methyltransferase</fullName>
        <ecNumber evidence="1">2.1.1.221</ecNumber>
    </recommendedName>
</protein>
<keyword evidence="2" id="KW-0489">Methyltransferase</keyword>
<evidence type="ECO:0000256" key="1">
    <source>
        <dbReference type="ARBA" id="ARBA00012797"/>
    </source>
</evidence>
<gene>
    <name evidence="8" type="ORF">HPLM_LOCUS1386</name>
</gene>
<dbReference type="Proteomes" id="UP000268014">
    <property type="component" value="Unassembled WGS sequence"/>
</dbReference>
<dbReference type="InterPro" id="IPR007356">
    <property type="entry name" value="tRNA_m1G_MeTrfase_euk"/>
</dbReference>
<feature type="domain" description="SAM-dependent MTase TRM10-type" evidence="7">
    <location>
        <begin position="89"/>
        <end position="223"/>
    </location>
</feature>